<dbReference type="RefSeq" id="XP_007872341.1">
    <property type="nucleotide sequence ID" value="XM_007874150.1"/>
</dbReference>
<feature type="transmembrane region" description="Helical" evidence="11">
    <location>
        <begin position="6"/>
        <end position="24"/>
    </location>
</feature>
<keyword evidence="8" id="KW-0143">Chaperone</keyword>
<organism evidence="12 13">
    <name type="scientific">Pneumocystis murina (strain B123)</name>
    <name type="common">Mouse pneumocystis pneumonia agent</name>
    <name type="synonym">Pneumocystis carinii f. sp. muris</name>
    <dbReference type="NCBI Taxonomy" id="1069680"/>
    <lineage>
        <taxon>Eukaryota</taxon>
        <taxon>Fungi</taxon>
        <taxon>Dikarya</taxon>
        <taxon>Ascomycota</taxon>
        <taxon>Taphrinomycotina</taxon>
        <taxon>Pneumocystomycetes</taxon>
        <taxon>Pneumocystaceae</taxon>
        <taxon>Pneumocystis</taxon>
    </lineage>
</organism>
<keyword evidence="3 11" id="KW-0812">Transmembrane</keyword>
<evidence type="ECO:0000313" key="13">
    <source>
        <dbReference type="Proteomes" id="UP000011958"/>
    </source>
</evidence>
<keyword evidence="4" id="KW-0999">Mitochondrion inner membrane</keyword>
<evidence type="ECO:0000256" key="5">
    <source>
        <dbReference type="ARBA" id="ARBA00022989"/>
    </source>
</evidence>
<proteinExistence type="inferred from homology"/>
<sequence length="72" mass="8284">MSAKRWIIAGFCSSAIIGIGYALMTYTTPNEKEFYNSLSPALKLIYDKNIEKKYSDEMIEYIKKNRYSGKSV</sequence>
<dbReference type="EMBL" id="AFWA02000001">
    <property type="protein sequence ID" value="EMR11440.1"/>
    <property type="molecule type" value="Genomic_DNA"/>
</dbReference>
<evidence type="ECO:0000256" key="7">
    <source>
        <dbReference type="ARBA" id="ARBA00023136"/>
    </source>
</evidence>
<dbReference type="Proteomes" id="UP000011958">
    <property type="component" value="Unassembled WGS sequence"/>
</dbReference>
<keyword evidence="13" id="KW-1185">Reference proteome</keyword>
<dbReference type="GO" id="GO:0005743">
    <property type="term" value="C:mitochondrial inner membrane"/>
    <property type="evidence" value="ECO:0007669"/>
    <property type="project" value="UniProtKB-SubCell"/>
</dbReference>
<name>M7PC25_PNEMU</name>
<comment type="function">
    <text evidence="9">Essential for the assembly of ubiquinol-cytochrome c reductase. It has a direct effect on the correct occurrence of the Rieske protein, core 4, core 5 and apocytochrome b.</text>
</comment>
<evidence type="ECO:0000256" key="10">
    <source>
        <dbReference type="ARBA" id="ARBA00031521"/>
    </source>
</evidence>
<dbReference type="GeneID" id="19894157"/>
<dbReference type="HOGENOM" id="CLU_2723260_0_0_1"/>
<protein>
    <recommendedName>
        <fullName evidence="10">Cytochrome b mRNA-processing protein 4</fullName>
    </recommendedName>
</protein>
<dbReference type="AlphaFoldDB" id="M7PC25"/>
<evidence type="ECO:0000256" key="8">
    <source>
        <dbReference type="ARBA" id="ARBA00023186"/>
    </source>
</evidence>
<keyword evidence="7 11" id="KW-0472">Membrane</keyword>
<keyword evidence="6" id="KW-0496">Mitochondrion</keyword>
<evidence type="ECO:0000256" key="1">
    <source>
        <dbReference type="ARBA" id="ARBA00004434"/>
    </source>
</evidence>
<dbReference type="OrthoDB" id="5576752at2759"/>
<evidence type="ECO:0000313" key="12">
    <source>
        <dbReference type="EMBL" id="EMR11440.1"/>
    </source>
</evidence>
<evidence type="ECO:0000256" key="2">
    <source>
        <dbReference type="ARBA" id="ARBA00006780"/>
    </source>
</evidence>
<gene>
    <name evidence="12" type="ORF">PNEG_00459</name>
</gene>
<evidence type="ECO:0000256" key="3">
    <source>
        <dbReference type="ARBA" id="ARBA00022692"/>
    </source>
</evidence>
<evidence type="ECO:0000256" key="11">
    <source>
        <dbReference type="SAM" id="Phobius"/>
    </source>
</evidence>
<reference evidence="13" key="1">
    <citation type="journal article" date="2016" name="Nat. Commun.">
        <title>Genome analysis of three Pneumocystis species reveals adaptation mechanisms to life exclusively in mammalian hosts.</title>
        <authorList>
            <person name="Ma L."/>
            <person name="Chen Z."/>
            <person name="Huang D.W."/>
            <person name="Kutty G."/>
            <person name="Ishihara M."/>
            <person name="Wang H."/>
            <person name="Abouelleil A."/>
            <person name="Bishop L."/>
            <person name="Davey E."/>
            <person name="Deng R."/>
            <person name="Deng X."/>
            <person name="Fan L."/>
            <person name="Fantoni G."/>
            <person name="Fitzgerald M."/>
            <person name="Gogineni E."/>
            <person name="Goldberg J.M."/>
            <person name="Handley G."/>
            <person name="Hu X."/>
            <person name="Huber C."/>
            <person name="Jiao X."/>
            <person name="Jones K."/>
            <person name="Levin J.Z."/>
            <person name="Liu Y."/>
            <person name="Macdonald P."/>
            <person name="Melnikov A."/>
            <person name="Raley C."/>
            <person name="Sassi M."/>
            <person name="Sherman B.T."/>
            <person name="Song X."/>
            <person name="Sykes S."/>
            <person name="Tran B."/>
            <person name="Walsh L."/>
            <person name="Xia Y."/>
            <person name="Yang J."/>
            <person name="Young S."/>
            <person name="Zeng Q."/>
            <person name="Zheng X."/>
            <person name="Stephens R."/>
            <person name="Nusbaum C."/>
            <person name="Birren B.W."/>
            <person name="Azadi P."/>
            <person name="Lempicki R.A."/>
            <person name="Cuomo C.A."/>
            <person name="Kovacs J.A."/>
        </authorList>
    </citation>
    <scope>NUCLEOTIDE SEQUENCE [LARGE SCALE GENOMIC DNA]</scope>
    <source>
        <strain evidence="13">B123</strain>
    </source>
</reference>
<dbReference type="VEuPathDB" id="FungiDB:PNEG_00459"/>
<comment type="subcellular location">
    <subcellularLocation>
        <location evidence="1">Mitochondrion inner membrane</location>
        <topology evidence="1">Single-pass membrane protein</topology>
    </subcellularLocation>
</comment>
<accession>M7PC25</accession>
<dbReference type="STRING" id="1069680.M7PC25"/>
<evidence type="ECO:0000256" key="4">
    <source>
        <dbReference type="ARBA" id="ARBA00022792"/>
    </source>
</evidence>
<evidence type="ECO:0000256" key="6">
    <source>
        <dbReference type="ARBA" id="ARBA00023128"/>
    </source>
</evidence>
<dbReference type="InterPro" id="IPR012420">
    <property type="entry name" value="Cbp4"/>
</dbReference>
<dbReference type="Pfam" id="PF07960">
    <property type="entry name" value="CBP4"/>
    <property type="match status" value="1"/>
</dbReference>
<keyword evidence="5 11" id="KW-1133">Transmembrane helix</keyword>
<comment type="caution">
    <text evidence="12">The sequence shown here is derived from an EMBL/GenBank/DDBJ whole genome shotgun (WGS) entry which is preliminary data.</text>
</comment>
<comment type="similarity">
    <text evidence="2">Belongs to the CBP4 family.</text>
</comment>
<evidence type="ECO:0000256" key="9">
    <source>
        <dbReference type="ARBA" id="ARBA00025413"/>
    </source>
</evidence>